<name>A0A8S1KKP6_9CILI</name>
<protein>
    <recommendedName>
        <fullName evidence="4">Kinase domain protein</fullName>
    </recommendedName>
</protein>
<feature type="compositionally biased region" description="Basic and acidic residues" evidence="1">
    <location>
        <begin position="544"/>
        <end position="558"/>
    </location>
</feature>
<feature type="region of interest" description="Disordered" evidence="1">
    <location>
        <begin position="384"/>
        <end position="414"/>
    </location>
</feature>
<proteinExistence type="predicted"/>
<dbReference type="OrthoDB" id="307209at2759"/>
<gene>
    <name evidence="2" type="ORF">PSON_ATCC_30995.1.T0070511</name>
</gene>
<feature type="compositionally biased region" description="Polar residues" evidence="1">
    <location>
        <begin position="577"/>
        <end position="594"/>
    </location>
</feature>
<feature type="compositionally biased region" description="Polar residues" evidence="1">
    <location>
        <begin position="401"/>
        <end position="414"/>
    </location>
</feature>
<accession>A0A8S1KKP6</accession>
<sequence length="866" mass="102444">MSLSSYEIDLPVNKESPYQQLYRGRHDNNQIYMLHIFPKQTLNNQIQDQILQRAEELRFIFEKMDFEDFILISYQDSTLWINLEQKIKTETLKSFYVKLYQQYSKLKGIIDFDQDYVFVNEDEVFIIDYGINQHITKKHKDYEYTTKTKTYLFGQLIFNLLCNRDISEKLLQCSEQYQIDVIIHQAAENYKINIEILECLFKMLKLDPNQRPTFEEVGQWKLFYSKKDISKVTTSILDFSNKKIGTQTSRQNQTQRSARPQSYDQKVLNTAHNQSVKAAIQKQRRQVPSTNKVCSSYVFASQIISNNIKNKKLSSNFTNLISTQQSYFQQTGFPQQVSEMNQSQYPKTQNHFFSKQPDLLQQTAQKSFKEFNHNQQQQRIEKKSPFLFDGSQPPIIGVTKPLNSQPTTDQNKNQNYEANFFSNNYSNQTNYTSSQQNIHQNENTLQQQYQKQQQQQQQQQQSIPIILPKQQQNQVTEDNSSFHFKSLPSETSNQNQKLYKDEKQQAKLKTPFQLAQNINENDLDDIKLHQMNNQNYSQEQTQPADKEKKQEILKKPQQDNKLTSNSTFSKKEDKQNVDNYITNHKTNEKPQSINDIEEPPIIRPNKSLQQDIQKQKPTVENTQNTKVNQEDLEKTFNEYQQKYYSYLAIIQNITFAVADLSEKLSFQGQIWIVPLCIVFKRAYEIRKITEKDIEKQKNIFELKEFLKFKSSTQYQLLQQTIVQQNKMMEKEFSEMLEVAQKNISRLDANSQQKMSALLNLDIKKSIKEQAEKYLFTQLYPRVKTAIGKLRAKTLANNTFSELEWMQTRLLSLYSILIMELELYTCESNLFKEVTLKKYRKMQNIDEIEQHCNQIENTINTLPIFIK</sequence>
<evidence type="ECO:0000313" key="3">
    <source>
        <dbReference type="Proteomes" id="UP000692954"/>
    </source>
</evidence>
<comment type="caution">
    <text evidence="2">The sequence shown here is derived from an EMBL/GenBank/DDBJ whole genome shotgun (WGS) entry which is preliminary data.</text>
</comment>
<organism evidence="2 3">
    <name type="scientific">Paramecium sonneborni</name>
    <dbReference type="NCBI Taxonomy" id="65129"/>
    <lineage>
        <taxon>Eukaryota</taxon>
        <taxon>Sar</taxon>
        <taxon>Alveolata</taxon>
        <taxon>Ciliophora</taxon>
        <taxon>Intramacronucleata</taxon>
        <taxon>Oligohymenophorea</taxon>
        <taxon>Peniculida</taxon>
        <taxon>Parameciidae</taxon>
        <taxon>Paramecium</taxon>
    </lineage>
</organism>
<feature type="compositionally biased region" description="Polar residues" evidence="1">
    <location>
        <begin position="473"/>
        <end position="497"/>
    </location>
</feature>
<dbReference type="Proteomes" id="UP000692954">
    <property type="component" value="Unassembled WGS sequence"/>
</dbReference>
<dbReference type="AlphaFoldDB" id="A0A8S1KKP6"/>
<dbReference type="EMBL" id="CAJJDN010000007">
    <property type="protein sequence ID" value="CAD8053676.1"/>
    <property type="molecule type" value="Genomic_DNA"/>
</dbReference>
<feature type="compositionally biased region" description="Polar residues" evidence="1">
    <location>
        <begin position="559"/>
        <end position="568"/>
    </location>
</feature>
<evidence type="ECO:0008006" key="4">
    <source>
        <dbReference type="Google" id="ProtNLM"/>
    </source>
</evidence>
<feature type="region of interest" description="Disordered" evidence="1">
    <location>
        <begin position="470"/>
        <end position="497"/>
    </location>
</feature>
<evidence type="ECO:0000256" key="1">
    <source>
        <dbReference type="SAM" id="MobiDB-lite"/>
    </source>
</evidence>
<evidence type="ECO:0000313" key="2">
    <source>
        <dbReference type="EMBL" id="CAD8053676.1"/>
    </source>
</evidence>
<feature type="region of interest" description="Disordered" evidence="1">
    <location>
        <begin position="536"/>
        <end position="602"/>
    </location>
</feature>
<reference evidence="2" key="1">
    <citation type="submission" date="2021-01" db="EMBL/GenBank/DDBJ databases">
        <authorList>
            <consortium name="Genoscope - CEA"/>
            <person name="William W."/>
        </authorList>
    </citation>
    <scope>NUCLEOTIDE SEQUENCE</scope>
</reference>
<keyword evidence="3" id="KW-1185">Reference proteome</keyword>